<dbReference type="EMBL" id="NBNE01002821">
    <property type="protein sequence ID" value="OWZ09361.1"/>
    <property type="molecule type" value="Genomic_DNA"/>
</dbReference>
<sequence length="145" mass="15944">MAHGGKFNEALVDYIEGLGFSFWTVFGELLSVDACVIVGCEKEFLLGVDFMQNRGATTDFQKQEVRYKDGERAVRTEWIGNTVTPVEGSMSAEDGERGLFLPMRHTGAVLLAATVTPARNGRPWVPAINTNTKSVKMSNRKELGT</sequence>
<dbReference type="Proteomes" id="UP000198211">
    <property type="component" value="Unassembled WGS sequence"/>
</dbReference>
<organism evidence="1 2">
    <name type="scientific">Phytophthora megakarya</name>
    <dbReference type="NCBI Taxonomy" id="4795"/>
    <lineage>
        <taxon>Eukaryota</taxon>
        <taxon>Sar</taxon>
        <taxon>Stramenopiles</taxon>
        <taxon>Oomycota</taxon>
        <taxon>Peronosporomycetes</taxon>
        <taxon>Peronosporales</taxon>
        <taxon>Peronosporaceae</taxon>
        <taxon>Phytophthora</taxon>
    </lineage>
</organism>
<gene>
    <name evidence="1" type="ORF">PHMEG_00017953</name>
</gene>
<keyword evidence="2" id="KW-1185">Reference proteome</keyword>
<evidence type="ECO:0000313" key="2">
    <source>
        <dbReference type="Proteomes" id="UP000198211"/>
    </source>
</evidence>
<proteinExistence type="predicted"/>
<accession>A0A225VV11</accession>
<evidence type="ECO:0000313" key="1">
    <source>
        <dbReference type="EMBL" id="OWZ09361.1"/>
    </source>
</evidence>
<protein>
    <submittedName>
        <fullName evidence="1">Uncharacterized protein</fullName>
    </submittedName>
</protein>
<dbReference type="OrthoDB" id="128085at2759"/>
<dbReference type="AlphaFoldDB" id="A0A225VV11"/>
<reference evidence="2" key="1">
    <citation type="submission" date="2017-03" db="EMBL/GenBank/DDBJ databases">
        <title>Phytopthora megakarya and P. palmivora, two closely related causual agents of cacao black pod achieved similar genome size and gene model numbers by different mechanisms.</title>
        <authorList>
            <person name="Ali S."/>
            <person name="Shao J."/>
            <person name="Larry D.J."/>
            <person name="Kronmiller B."/>
            <person name="Shen D."/>
            <person name="Strem M.D."/>
            <person name="Melnick R.L."/>
            <person name="Guiltinan M.J."/>
            <person name="Tyler B.M."/>
            <person name="Meinhardt L.W."/>
            <person name="Bailey B.A."/>
        </authorList>
    </citation>
    <scope>NUCLEOTIDE SEQUENCE [LARGE SCALE GENOMIC DNA]</scope>
    <source>
        <strain evidence="2">zdho120</strain>
    </source>
</reference>
<comment type="caution">
    <text evidence="1">The sequence shown here is derived from an EMBL/GenBank/DDBJ whole genome shotgun (WGS) entry which is preliminary data.</text>
</comment>
<name>A0A225VV11_9STRA</name>